<evidence type="ECO:0000313" key="3">
    <source>
        <dbReference type="Proteomes" id="UP000465810"/>
    </source>
</evidence>
<organism evidence="2 3">
    <name type="scientific">Novosphingobium silvae</name>
    <dbReference type="NCBI Taxonomy" id="2692619"/>
    <lineage>
        <taxon>Bacteria</taxon>
        <taxon>Pseudomonadati</taxon>
        <taxon>Pseudomonadota</taxon>
        <taxon>Alphaproteobacteria</taxon>
        <taxon>Sphingomonadales</taxon>
        <taxon>Sphingomonadaceae</taxon>
        <taxon>Novosphingobium</taxon>
    </lineage>
</organism>
<dbReference type="Proteomes" id="UP000465810">
    <property type="component" value="Unassembled WGS sequence"/>
</dbReference>
<gene>
    <name evidence="2" type="ORF">GR702_17995</name>
</gene>
<name>A0A7X4K8V0_9SPHN</name>
<keyword evidence="1" id="KW-0472">Membrane</keyword>
<accession>A0A7X4K8V0</accession>
<dbReference type="RefSeq" id="WP_160987094.1">
    <property type="nucleotide sequence ID" value="NZ_WVTD01000018.1"/>
</dbReference>
<evidence type="ECO:0000313" key="2">
    <source>
        <dbReference type="EMBL" id="MYL99654.1"/>
    </source>
</evidence>
<dbReference type="AlphaFoldDB" id="A0A7X4K8V0"/>
<evidence type="ECO:0000256" key="1">
    <source>
        <dbReference type="SAM" id="Phobius"/>
    </source>
</evidence>
<sequence>MTPDRNTDPTNVSPKRKGRAAIAVVTIILALIVIIFVGRNLWHSDVEERDEAIETQQQATG</sequence>
<keyword evidence="3" id="KW-1185">Reference proteome</keyword>
<proteinExistence type="predicted"/>
<reference evidence="2 3" key="1">
    <citation type="submission" date="2019-12" db="EMBL/GenBank/DDBJ databases">
        <authorList>
            <person name="Feng G."/>
            <person name="Zhu H."/>
        </authorList>
    </citation>
    <scope>NUCLEOTIDE SEQUENCE [LARGE SCALE GENOMIC DNA]</scope>
    <source>
        <strain evidence="2 3">FGD1</strain>
    </source>
</reference>
<keyword evidence="1" id="KW-0812">Transmembrane</keyword>
<keyword evidence="1" id="KW-1133">Transmembrane helix</keyword>
<dbReference type="EMBL" id="WVTD01000018">
    <property type="protein sequence ID" value="MYL99654.1"/>
    <property type="molecule type" value="Genomic_DNA"/>
</dbReference>
<protein>
    <submittedName>
        <fullName evidence="2">Uncharacterized protein</fullName>
    </submittedName>
</protein>
<feature type="transmembrane region" description="Helical" evidence="1">
    <location>
        <begin position="20"/>
        <end position="42"/>
    </location>
</feature>
<comment type="caution">
    <text evidence="2">The sequence shown here is derived from an EMBL/GenBank/DDBJ whole genome shotgun (WGS) entry which is preliminary data.</text>
</comment>